<evidence type="ECO:0000313" key="4">
    <source>
        <dbReference type="EMBL" id="OAN12785.1"/>
    </source>
</evidence>
<name>A0ABX2V789_9BACL</name>
<dbReference type="EMBL" id="LVVL01000012">
    <property type="protein sequence ID" value="OAN12785.1"/>
    <property type="molecule type" value="Genomic_DNA"/>
</dbReference>
<evidence type="ECO:0000259" key="3">
    <source>
        <dbReference type="Pfam" id="PF13731"/>
    </source>
</evidence>
<feature type="signal peptide" evidence="2">
    <location>
        <begin position="1"/>
        <end position="25"/>
    </location>
</feature>
<accession>A0ABX2V789</accession>
<reference evidence="4 5" key="1">
    <citation type="submission" date="2016-03" db="EMBL/GenBank/DDBJ databases">
        <authorList>
            <person name="Cho S.-Y."/>
            <person name="Lim S."/>
            <person name="Kim H."/>
            <person name="Soh E.H."/>
            <person name="Moon J.S."/>
        </authorList>
    </citation>
    <scope>NUCLEOTIDE SEQUENCE [LARGE SCALE GENOMIC DNA]</scope>
    <source>
        <strain evidence="4 5">KCTC 3810</strain>
    </source>
</reference>
<keyword evidence="2" id="KW-0732">Signal</keyword>
<dbReference type="InterPro" id="IPR027994">
    <property type="entry name" value="WxL_dom"/>
</dbReference>
<protein>
    <recommendedName>
        <fullName evidence="3">WxL domain-containing protein</fullName>
    </recommendedName>
</protein>
<evidence type="ECO:0000256" key="2">
    <source>
        <dbReference type="SAM" id="SignalP"/>
    </source>
</evidence>
<evidence type="ECO:0000313" key="5">
    <source>
        <dbReference type="Proteomes" id="UP000078447"/>
    </source>
</evidence>
<sequence length="233" mass="24676">MRKKFVVTSVLMSAALLLGTTSAFAATTSTGNSQATITFTTDKAPVIVDPETPDPADPYDPTGDGGNEPTGNTGPLTLDYAPDFNFGSHEALATNSAVYQALDEKPFLQVTDRRAIRSQWDVNVKLGAFQNSETSEESLAGTKLSIKNGIVKSVIGLTGVPAPTTQDIELTAGATDGTTILSSAAGTFSTWLVYWPKALEQQEPRISLNVPINTQVKGTHTATLEWVLSDVVN</sequence>
<dbReference type="Pfam" id="PF13731">
    <property type="entry name" value="WxL"/>
    <property type="match status" value="1"/>
</dbReference>
<dbReference type="Proteomes" id="UP000078447">
    <property type="component" value="Unassembled WGS sequence"/>
</dbReference>
<evidence type="ECO:0000256" key="1">
    <source>
        <dbReference type="SAM" id="MobiDB-lite"/>
    </source>
</evidence>
<keyword evidence="5" id="KW-1185">Reference proteome</keyword>
<organism evidence="4 5">
    <name type="scientific">Exiguobacterium undae</name>
    <dbReference type="NCBI Taxonomy" id="169177"/>
    <lineage>
        <taxon>Bacteria</taxon>
        <taxon>Bacillati</taxon>
        <taxon>Bacillota</taxon>
        <taxon>Bacilli</taxon>
        <taxon>Bacillales</taxon>
        <taxon>Bacillales Family XII. Incertae Sedis</taxon>
        <taxon>Exiguobacterium</taxon>
    </lineage>
</organism>
<dbReference type="RefSeq" id="WP_051523858.1">
    <property type="nucleotide sequence ID" value="NZ_LVVL01000012.1"/>
</dbReference>
<proteinExistence type="predicted"/>
<feature type="domain" description="WxL" evidence="3">
    <location>
        <begin position="27"/>
        <end position="230"/>
    </location>
</feature>
<feature type="chain" id="PRO_5046011451" description="WxL domain-containing protein" evidence="2">
    <location>
        <begin position="26"/>
        <end position="233"/>
    </location>
</feature>
<comment type="caution">
    <text evidence="4">The sequence shown here is derived from an EMBL/GenBank/DDBJ whole genome shotgun (WGS) entry which is preliminary data.</text>
</comment>
<gene>
    <name evidence="4" type="ORF">A3783_10725</name>
</gene>
<feature type="region of interest" description="Disordered" evidence="1">
    <location>
        <begin position="46"/>
        <end position="79"/>
    </location>
</feature>